<keyword evidence="3" id="KW-1185">Reference proteome</keyword>
<dbReference type="Gene3D" id="3.40.50.300">
    <property type="entry name" value="P-loop containing nucleotide triphosphate hydrolases"/>
    <property type="match status" value="1"/>
</dbReference>
<evidence type="ECO:0000313" key="2">
    <source>
        <dbReference type="EMBL" id="UWZ37502.1"/>
    </source>
</evidence>
<feature type="compositionally biased region" description="Polar residues" evidence="1">
    <location>
        <begin position="218"/>
        <end position="234"/>
    </location>
</feature>
<dbReference type="Proteomes" id="UP001058271">
    <property type="component" value="Chromosome"/>
</dbReference>
<reference evidence="2" key="1">
    <citation type="submission" date="2021-04" db="EMBL/GenBank/DDBJ databases">
        <title>Biosynthetic gene clusters of Dactylosporangioum roseum.</title>
        <authorList>
            <person name="Hartkoorn R.C."/>
            <person name="Beaudoing E."/>
            <person name="Hot D."/>
            <person name="Moureu S."/>
        </authorList>
    </citation>
    <scope>NUCLEOTIDE SEQUENCE</scope>
    <source>
        <strain evidence="2">NRRL B-16295</strain>
    </source>
</reference>
<dbReference type="InterPro" id="IPR027417">
    <property type="entry name" value="P-loop_NTPase"/>
</dbReference>
<sequence length="530" mass="58928">MPWRGPSYPGEFPSLGWSIGTWIEEHCVIPDGDFLGQPYLLTDEMWTFLAWHYRLRPTANQDEWQNAWAFRRSQLVRPQKWGKGPLTAAMTCAEALADVRFAGWDSAGEPVGRPWATPWIQITATSEDQTDNIWRALVPMIEQGPLADLIPDTGTTRINVPGGGLIEPVTNSGRARLGQRITFAPQDETHCWLEANGGWKLADTQRRNLSGTGGRAVETTNGWDPSEQSVAQRTSEAKARDIHRDHKMPPRPSLANKAERRRSLRIAYGDSMTAKPGSPVKPWVNIDRIDAEAVEIAEKDPGQAIRFYWNIPDAGSGSWIDGGKWDALAKPRLVAPGTAVVGALDGSDVDDWTCIRLETEDGYQFTPTYGPDKLPCIWNPSEHGGQVPRLEVLAAVDEIMTTYKVVRFYVDPPYWETETDELAAKYGDKRVIRWETYRAVQMHAAAERLVTDVVKADSGFHHDGDPTAAVHVKNARKAARPGNRYVLKKASPGQKIDVCVTSIITHEAAGDVTAAKLWPAKGRRKLIVMK</sequence>
<dbReference type="EMBL" id="CP073721">
    <property type="protein sequence ID" value="UWZ37502.1"/>
    <property type="molecule type" value="Genomic_DNA"/>
</dbReference>
<accession>A0ABY5Z6L7</accession>
<evidence type="ECO:0000313" key="3">
    <source>
        <dbReference type="Proteomes" id="UP001058271"/>
    </source>
</evidence>
<evidence type="ECO:0008006" key="4">
    <source>
        <dbReference type="Google" id="ProtNLM"/>
    </source>
</evidence>
<protein>
    <recommendedName>
        <fullName evidence="4">Terminase</fullName>
    </recommendedName>
</protein>
<evidence type="ECO:0000256" key="1">
    <source>
        <dbReference type="SAM" id="MobiDB-lite"/>
    </source>
</evidence>
<organism evidence="2 3">
    <name type="scientific">Dactylosporangium roseum</name>
    <dbReference type="NCBI Taxonomy" id="47989"/>
    <lineage>
        <taxon>Bacteria</taxon>
        <taxon>Bacillati</taxon>
        <taxon>Actinomycetota</taxon>
        <taxon>Actinomycetes</taxon>
        <taxon>Micromonosporales</taxon>
        <taxon>Micromonosporaceae</taxon>
        <taxon>Dactylosporangium</taxon>
    </lineage>
</organism>
<proteinExistence type="predicted"/>
<name>A0ABY5Z6L7_9ACTN</name>
<feature type="compositionally biased region" description="Basic and acidic residues" evidence="1">
    <location>
        <begin position="235"/>
        <end position="248"/>
    </location>
</feature>
<gene>
    <name evidence="2" type="ORF">Drose_04255</name>
</gene>
<feature type="region of interest" description="Disordered" evidence="1">
    <location>
        <begin position="205"/>
        <end position="259"/>
    </location>
</feature>
<dbReference type="RefSeq" id="WP_260726859.1">
    <property type="nucleotide sequence ID" value="NZ_BAAABS010000070.1"/>
</dbReference>